<keyword evidence="6" id="KW-1185">Reference proteome</keyword>
<evidence type="ECO:0000313" key="5">
    <source>
        <dbReference type="EMBL" id="VDN23497.1"/>
    </source>
</evidence>
<dbReference type="EMBL" id="UYRV01107524">
    <property type="protein sequence ID" value="VDN23497.1"/>
    <property type="molecule type" value="Genomic_DNA"/>
</dbReference>
<evidence type="ECO:0000256" key="1">
    <source>
        <dbReference type="ARBA" id="ARBA00007996"/>
    </source>
</evidence>
<dbReference type="InterPro" id="IPR029063">
    <property type="entry name" value="SAM-dependent_MTases_sf"/>
</dbReference>
<dbReference type="PROSITE" id="PS51681">
    <property type="entry name" value="SAM_MT_NNMT_PNMT_TEMT"/>
    <property type="match status" value="1"/>
</dbReference>
<evidence type="ECO:0000256" key="4">
    <source>
        <dbReference type="ARBA" id="ARBA00022691"/>
    </source>
</evidence>
<dbReference type="InterPro" id="IPR000940">
    <property type="entry name" value="NNMT_TEMT_trans"/>
</dbReference>
<evidence type="ECO:0000313" key="6">
    <source>
        <dbReference type="Proteomes" id="UP000271889"/>
    </source>
</evidence>
<evidence type="ECO:0000256" key="2">
    <source>
        <dbReference type="ARBA" id="ARBA00022603"/>
    </source>
</evidence>
<proteinExistence type="inferred from homology"/>
<dbReference type="OrthoDB" id="10050085at2759"/>
<evidence type="ECO:0000256" key="3">
    <source>
        <dbReference type="ARBA" id="ARBA00022679"/>
    </source>
</evidence>
<dbReference type="Pfam" id="PF01234">
    <property type="entry name" value="NNMT_PNMT_TEMT"/>
    <property type="match status" value="1"/>
</dbReference>
<protein>
    <submittedName>
        <fullName evidence="5">Uncharacterized protein</fullName>
    </submittedName>
</protein>
<reference evidence="5 6" key="1">
    <citation type="submission" date="2018-11" db="EMBL/GenBank/DDBJ databases">
        <authorList>
            <consortium name="Pathogen Informatics"/>
        </authorList>
    </citation>
    <scope>NUCLEOTIDE SEQUENCE [LARGE SCALE GENOMIC DNA]</scope>
</reference>
<organism evidence="5 6">
    <name type="scientific">Cylicostephanus goldi</name>
    <name type="common">Nematode worm</name>
    <dbReference type="NCBI Taxonomy" id="71465"/>
    <lineage>
        <taxon>Eukaryota</taxon>
        <taxon>Metazoa</taxon>
        <taxon>Ecdysozoa</taxon>
        <taxon>Nematoda</taxon>
        <taxon>Chromadorea</taxon>
        <taxon>Rhabditida</taxon>
        <taxon>Rhabditina</taxon>
        <taxon>Rhabditomorpha</taxon>
        <taxon>Strongyloidea</taxon>
        <taxon>Strongylidae</taxon>
        <taxon>Cylicostephanus</taxon>
    </lineage>
</organism>
<keyword evidence="3" id="KW-0808">Transferase</keyword>
<comment type="similarity">
    <text evidence="1">Belongs to the class I-like SAM-binding methyltransferase superfamily. NNMT/PNMT/TEMT family.</text>
</comment>
<sequence>MRPLPDGCQKPLDRDSFLTEFKTDAYLDDFYTKVDDNAMKMVLAFLPNIVARIGEVGKVLDFGAGPTIHVAASFRNTASEVTK</sequence>
<gene>
    <name evidence="5" type="ORF">CGOC_LOCUS9597</name>
</gene>
<accession>A0A3P7MJC5</accession>
<dbReference type="Proteomes" id="UP000271889">
    <property type="component" value="Unassembled WGS sequence"/>
</dbReference>
<keyword evidence="4" id="KW-0949">S-adenosyl-L-methionine</keyword>
<dbReference type="GO" id="GO:0032259">
    <property type="term" value="P:methylation"/>
    <property type="evidence" value="ECO:0007669"/>
    <property type="project" value="UniProtKB-KW"/>
</dbReference>
<dbReference type="Gene3D" id="3.40.50.150">
    <property type="entry name" value="Vaccinia Virus protein VP39"/>
    <property type="match status" value="1"/>
</dbReference>
<dbReference type="GO" id="GO:0008168">
    <property type="term" value="F:methyltransferase activity"/>
    <property type="evidence" value="ECO:0007669"/>
    <property type="project" value="UniProtKB-KW"/>
</dbReference>
<keyword evidence="2" id="KW-0489">Methyltransferase</keyword>
<name>A0A3P7MJC5_CYLGO</name>
<dbReference type="AlphaFoldDB" id="A0A3P7MJC5"/>